<evidence type="ECO:0000313" key="2">
    <source>
        <dbReference type="Ensembl" id="ENSHBUP00000027119.1"/>
    </source>
</evidence>
<accession>A0A3Q2WXH1</accession>
<organism evidence="2 3">
    <name type="scientific">Haplochromis burtoni</name>
    <name type="common">Burton's mouthbrooder</name>
    <name type="synonym">Chromis burtoni</name>
    <dbReference type="NCBI Taxonomy" id="8153"/>
    <lineage>
        <taxon>Eukaryota</taxon>
        <taxon>Metazoa</taxon>
        <taxon>Chordata</taxon>
        <taxon>Craniata</taxon>
        <taxon>Vertebrata</taxon>
        <taxon>Euteleostomi</taxon>
        <taxon>Actinopterygii</taxon>
        <taxon>Neopterygii</taxon>
        <taxon>Teleostei</taxon>
        <taxon>Neoteleostei</taxon>
        <taxon>Acanthomorphata</taxon>
        <taxon>Ovalentaria</taxon>
        <taxon>Cichlomorphae</taxon>
        <taxon>Cichliformes</taxon>
        <taxon>Cichlidae</taxon>
        <taxon>African cichlids</taxon>
        <taxon>Pseudocrenilabrinae</taxon>
        <taxon>Haplochromini</taxon>
        <taxon>Haplochromis</taxon>
    </lineage>
</organism>
<evidence type="ECO:0000313" key="3">
    <source>
        <dbReference type="Proteomes" id="UP000264840"/>
    </source>
</evidence>
<protein>
    <recommendedName>
        <fullName evidence="1">Transposase Tc1-like domain-containing protein</fullName>
    </recommendedName>
</protein>
<dbReference type="AlphaFoldDB" id="A0A3Q2WXH1"/>
<dbReference type="Pfam" id="PF01498">
    <property type="entry name" value="HTH_Tnp_Tc3_2"/>
    <property type="match status" value="1"/>
</dbReference>
<dbReference type="Gene3D" id="3.30.420.10">
    <property type="entry name" value="Ribonuclease H-like superfamily/Ribonuclease H"/>
    <property type="match status" value="1"/>
</dbReference>
<proteinExistence type="predicted"/>
<dbReference type="GO" id="GO:0006313">
    <property type="term" value="P:DNA transposition"/>
    <property type="evidence" value="ECO:0007669"/>
    <property type="project" value="InterPro"/>
</dbReference>
<evidence type="ECO:0000259" key="1">
    <source>
        <dbReference type="Pfam" id="PF01498"/>
    </source>
</evidence>
<reference evidence="2" key="1">
    <citation type="submission" date="2025-08" db="UniProtKB">
        <authorList>
            <consortium name="Ensembl"/>
        </authorList>
    </citation>
    <scope>IDENTIFICATION</scope>
</reference>
<sequence>MFVVCCIRQIPFVLKANKYCITKDLKAVGTTVTKKTACTTLHDNALKRCTACKVLLLRKVHIHPHLKFAREHLNNSEKAWDEVLWSNEAKIKLVGINLIYPKNTIPTVKQAIVMNDCLSLCASPTVDWRPMGRGWVFQHDNDPKYIDKASHVKWYNYSPYGTGANICLFF</sequence>
<keyword evidence="3" id="KW-1185">Reference proteome</keyword>
<dbReference type="Ensembl" id="ENSHBUT00000001614.1">
    <property type="protein sequence ID" value="ENSHBUP00000027119.1"/>
    <property type="gene ID" value="ENSHBUG00000010143.1"/>
</dbReference>
<dbReference type="InterPro" id="IPR036397">
    <property type="entry name" value="RNaseH_sf"/>
</dbReference>
<dbReference type="STRING" id="8153.ENSHBUP00000027119"/>
<dbReference type="OMA" id="ANKYCIT"/>
<dbReference type="GeneTree" id="ENSGT01000000215515"/>
<reference evidence="2" key="2">
    <citation type="submission" date="2025-09" db="UniProtKB">
        <authorList>
            <consortium name="Ensembl"/>
        </authorList>
    </citation>
    <scope>IDENTIFICATION</scope>
</reference>
<feature type="domain" description="Transposase Tc1-like" evidence="1">
    <location>
        <begin position="21"/>
        <end position="74"/>
    </location>
</feature>
<dbReference type="InterPro" id="IPR002492">
    <property type="entry name" value="Transposase_Tc1-like"/>
</dbReference>
<name>A0A3Q2WXH1_HAPBU</name>
<dbReference type="Proteomes" id="UP000264840">
    <property type="component" value="Unplaced"/>
</dbReference>
<dbReference type="GO" id="GO:0015074">
    <property type="term" value="P:DNA integration"/>
    <property type="evidence" value="ECO:0007669"/>
    <property type="project" value="InterPro"/>
</dbReference>
<dbReference type="GO" id="GO:0003677">
    <property type="term" value="F:DNA binding"/>
    <property type="evidence" value="ECO:0007669"/>
    <property type="project" value="InterPro"/>
</dbReference>